<dbReference type="SUPFAM" id="SSF49785">
    <property type="entry name" value="Galactose-binding domain-like"/>
    <property type="match status" value="1"/>
</dbReference>
<dbReference type="Gene3D" id="2.60.120.260">
    <property type="entry name" value="Galactose-binding domain-like"/>
    <property type="match status" value="2"/>
</dbReference>
<organism evidence="1 2">
    <name type="scientific">Candidatus Uhrbacteria bacterium CG22_combo_CG10-13_8_21_14_all_47_17</name>
    <dbReference type="NCBI Taxonomy" id="1975041"/>
    <lineage>
        <taxon>Bacteria</taxon>
        <taxon>Candidatus Uhriibacteriota</taxon>
    </lineage>
</organism>
<protein>
    <recommendedName>
        <fullName evidence="3">CBM-cenC domain-containing protein</fullName>
    </recommendedName>
</protein>
<proteinExistence type="predicted"/>
<evidence type="ECO:0000313" key="2">
    <source>
        <dbReference type="Proteomes" id="UP000231581"/>
    </source>
</evidence>
<gene>
    <name evidence="1" type="ORF">COX00_03485</name>
</gene>
<comment type="caution">
    <text evidence="1">The sequence shown here is derived from an EMBL/GenBank/DDBJ whole genome shotgun (WGS) entry which is preliminary data.</text>
</comment>
<dbReference type="InterPro" id="IPR008979">
    <property type="entry name" value="Galactose-bd-like_sf"/>
</dbReference>
<evidence type="ECO:0000313" key="1">
    <source>
        <dbReference type="EMBL" id="PIP60394.1"/>
    </source>
</evidence>
<accession>A0A2H0BRZ6</accession>
<name>A0A2H0BRZ6_9BACT</name>
<dbReference type="EMBL" id="PCSZ01000066">
    <property type="protein sequence ID" value="PIP60394.1"/>
    <property type="molecule type" value="Genomic_DNA"/>
</dbReference>
<sequence>MHKRSPLSKMLTALVVVFVSVAMVGGPLLALPLPAQAQKKDPIVAAAEKVSGGLPVMNISDQVGGTVDAILTQLTRAGVVAFFNAAQTFFGQLAYDAANYLASGGKGQAALVYKQGFGDYLATVGADVAGDFIGSLSDDSFFQSIGFDLCKPSVPGNLLNIQLSLGNFFPGLQSNFERPRPKCDFQQVIANYDQLYTTLSNSEVSDYINASMSPAGNDLGISAEIFGRSITKIASDTAKKQLDRAETGGFKSVVGVVSGNVKTPASLVQSQIDTQLVKQPAKDQADARNIILSNAFNEGPIQLVVYTASVFLNTLGSKLMERIFNQGIVGGFSVGSTASVNNIYSVSVTGVTDARKANIDLRDVNLIRTSDVEIISELITCPETRGLWNCVIDQGLTQAIQTTGDKGNITIQEALANNQLHGDWRLIPTSDARENLDPKCYTFGYCAGNLQKLRVLRILPVGFELAANSEANLTRCATDSGCATLQTVVDGFADCSASGTRDVDHPWCKLIDPNWVVTSFSQQCQLSGYGDSLLNNRLPQRKQECQDIQTCLQRNDKGECVGGYGYCLAERTAYRFNADECPAQFTSCRNFQSRAGQAVSYNRSTLDYGVCSAQNVGCYGYLTQRNTDGSWAGTPAGTEDKIYFDNTLKPCSASDDGCTKLVATEVGQTSLNLILNPSFERSAGDPATVVVWEPTTASISTVGEGNTAVNGSASFPLMTGGPRYMQSVDLAPLRSYVISGYFRARSVYGTSDKADITVEQVRADGTIIPSFQQSAEFRSSGCDTSRTNIPVIVAADLGTDWQRFECTFLTTAETAHGRVVLHGLQGSALVDAVQLEAGDFATNFVDGYNVSLPVVHMKIPPDDLACTGAATDSVLCNNYAKVCRQVDAGCQGYSDVTGGPEVPAILSSNDLCPDSCVGYTEYRKAPSAFDLIQDADPRFNDPTDATPSYFVAETGQQCSQEDVGCEVFTNVQAAAAGGEQTQAFNYLRSCQLPNDQTQTYFTWEGSDTSGFQLRTWSLISDPTAGGAPQILQKRGPDGVLKEPETCNEGLWRSGVDPDCRQFYNSAGDVFYTYFSETILSTDACTSWRLPRTNTDDCKKTGGSYSPSTGECTYQLEVSESRTCRAQFAGCRAYMGSGSGNVQTILRQDFRSGVAPFESGTESSESLLVGDSSLRIDPVGGVSKTSVIVSSAPDGLYTISFWAKSPARTDVVASLGISDASAPGAAPTQVGAVRLGADWQRFTVGNFNGALGATSTRLTWTFTGDAGVPLAVFLDEVYVNQIQDVAYTVRDSWNTPIECDQSPQGTPQPQAMLGCRAYNDRFSNRVNAFRFTRLCRADAIGCRAFIDTRNTDSIGAENFVMSDETPVPKFNDPTDVYPWQPQRFLRIA</sequence>
<evidence type="ECO:0008006" key="3">
    <source>
        <dbReference type="Google" id="ProtNLM"/>
    </source>
</evidence>
<dbReference type="Proteomes" id="UP000231581">
    <property type="component" value="Unassembled WGS sequence"/>
</dbReference>
<reference evidence="1 2" key="1">
    <citation type="submission" date="2017-09" db="EMBL/GenBank/DDBJ databases">
        <title>Depth-based differentiation of microbial function through sediment-hosted aquifers and enrichment of novel symbionts in the deep terrestrial subsurface.</title>
        <authorList>
            <person name="Probst A.J."/>
            <person name="Ladd B."/>
            <person name="Jarett J.K."/>
            <person name="Geller-Mcgrath D.E."/>
            <person name="Sieber C.M."/>
            <person name="Emerson J.B."/>
            <person name="Anantharaman K."/>
            <person name="Thomas B.C."/>
            <person name="Malmstrom R."/>
            <person name="Stieglmeier M."/>
            <person name="Klingl A."/>
            <person name="Woyke T."/>
            <person name="Ryan C.M."/>
            <person name="Banfield J.F."/>
        </authorList>
    </citation>
    <scope>NUCLEOTIDE SEQUENCE [LARGE SCALE GENOMIC DNA]</scope>
    <source>
        <strain evidence="1">CG22_combo_CG10-13_8_21_14_all_47_17</strain>
    </source>
</reference>